<dbReference type="RefSeq" id="WP_091834151.1">
    <property type="nucleotide sequence ID" value="NZ_FPAA01000002.1"/>
</dbReference>
<gene>
    <name evidence="1" type="ORF">SAMN05444972_102244</name>
</gene>
<reference evidence="2" key="1">
    <citation type="submission" date="2016-10" db="EMBL/GenBank/DDBJ databases">
        <authorList>
            <person name="Varghese N."/>
            <person name="Submissions S."/>
        </authorList>
    </citation>
    <scope>NUCLEOTIDE SEQUENCE [LARGE SCALE GENOMIC DNA]</scope>
    <source>
        <strain evidence="2">DSM 45789</strain>
    </source>
</reference>
<evidence type="ECO:0000313" key="1">
    <source>
        <dbReference type="EMBL" id="SFS45688.1"/>
    </source>
</evidence>
<proteinExistence type="predicted"/>
<organism evidence="1 2">
    <name type="scientific">Marininema halotolerans</name>
    <dbReference type="NCBI Taxonomy" id="1155944"/>
    <lineage>
        <taxon>Bacteria</taxon>
        <taxon>Bacillati</taxon>
        <taxon>Bacillota</taxon>
        <taxon>Bacilli</taxon>
        <taxon>Bacillales</taxon>
        <taxon>Thermoactinomycetaceae</taxon>
        <taxon>Marininema</taxon>
    </lineage>
</organism>
<dbReference type="Pfam" id="PF15580">
    <property type="entry name" value="Imm53"/>
    <property type="match status" value="1"/>
</dbReference>
<dbReference type="EMBL" id="FPAA01000002">
    <property type="protein sequence ID" value="SFS45688.1"/>
    <property type="molecule type" value="Genomic_DNA"/>
</dbReference>
<name>A0A1I6Q032_9BACL</name>
<dbReference type="OrthoDB" id="3533713at2"/>
<dbReference type="InterPro" id="IPR028228">
    <property type="entry name" value="Imm53"/>
</dbReference>
<dbReference type="Proteomes" id="UP000198660">
    <property type="component" value="Unassembled WGS sequence"/>
</dbReference>
<protein>
    <submittedName>
        <fullName evidence="1">Immunity protein 53</fullName>
    </submittedName>
</protein>
<keyword evidence="2" id="KW-1185">Reference proteome</keyword>
<evidence type="ECO:0000313" key="2">
    <source>
        <dbReference type="Proteomes" id="UP000198660"/>
    </source>
</evidence>
<dbReference type="AlphaFoldDB" id="A0A1I6Q032"/>
<accession>A0A1I6Q032</accession>
<sequence length="98" mass="11744">MNNLKWLEKWYLSQCDEDWEHMFGVTVYTLDNPGWTIKIDLEDTDLENKVFSYLRIERSEHDWVLCKVRENKFIGSGGPLNLDEVISVFRKWAEEQSD</sequence>